<evidence type="ECO:0000259" key="8">
    <source>
        <dbReference type="PROSITE" id="PS50928"/>
    </source>
</evidence>
<evidence type="ECO:0000256" key="1">
    <source>
        <dbReference type="ARBA" id="ARBA00004651"/>
    </source>
</evidence>
<dbReference type="PANTHER" id="PTHR43163">
    <property type="entry name" value="DIPEPTIDE TRANSPORT SYSTEM PERMEASE PROTEIN DPPB-RELATED"/>
    <property type="match status" value="1"/>
</dbReference>
<keyword evidence="9" id="KW-0614">Plasmid</keyword>
<keyword evidence="6 7" id="KW-0472">Membrane</keyword>
<feature type="transmembrane region" description="Helical" evidence="7">
    <location>
        <begin position="208"/>
        <end position="226"/>
    </location>
</feature>
<feature type="transmembrane region" description="Helical" evidence="7">
    <location>
        <begin position="182"/>
        <end position="201"/>
    </location>
</feature>
<feature type="transmembrane region" description="Helical" evidence="7">
    <location>
        <begin position="262"/>
        <end position="288"/>
    </location>
</feature>
<gene>
    <name evidence="9" type="ORF">Ga0080574_TMP254</name>
</gene>
<dbReference type="Gene3D" id="1.10.3720.10">
    <property type="entry name" value="MetI-like"/>
    <property type="match status" value="1"/>
</dbReference>
<sequence>MSLTETSARRAPVARLALPPWARFLLGRLGQALLVMALVVIGNFVIMQMAPGDLVTVIAGGADMTQEQMADLRARFGLDLPLLVQFWNYVAQLLTFDLGYSYRMNAPVWEVLSARLPTTAALVVLSLLFSVTIGTVMGVVSARRAGTLTDMGINAVALVLYAAPSFVVAMLLVLVFSVKLGWFPIAGLTTVSAGYTGWALVKDMAAHLVMPVTALCTFYVAIYARLARSTMLEVMDQDYVRTARAKGLSETRVIYVHTLRNALLPIVTMAGLQVSTVLGGAVVVETVFGLPGMARTAYDAVFQRDTTMLLGVMFVSSLAIVIVNLAVDLLYTVLDPRVSLK</sequence>
<evidence type="ECO:0000313" key="10">
    <source>
        <dbReference type="Proteomes" id="UP000187059"/>
    </source>
</evidence>
<dbReference type="CDD" id="cd06261">
    <property type="entry name" value="TM_PBP2"/>
    <property type="match status" value="1"/>
</dbReference>
<evidence type="ECO:0000313" key="9">
    <source>
        <dbReference type="EMBL" id="APZ50588.1"/>
    </source>
</evidence>
<dbReference type="Pfam" id="PF19300">
    <property type="entry name" value="BPD_transp_1_N"/>
    <property type="match status" value="1"/>
</dbReference>
<name>A0A1P8UMK2_9RHOB</name>
<dbReference type="GO" id="GO:0005886">
    <property type="term" value="C:plasma membrane"/>
    <property type="evidence" value="ECO:0007669"/>
    <property type="project" value="UniProtKB-SubCell"/>
</dbReference>
<evidence type="ECO:0000256" key="7">
    <source>
        <dbReference type="RuleBase" id="RU363032"/>
    </source>
</evidence>
<dbReference type="SUPFAM" id="SSF161098">
    <property type="entry name" value="MetI-like"/>
    <property type="match status" value="1"/>
</dbReference>
<dbReference type="OrthoDB" id="9807402at2"/>
<keyword evidence="4 7" id="KW-0812">Transmembrane</keyword>
<protein>
    <submittedName>
        <fullName evidence="9">Peptide/nickel transport system permease protein</fullName>
    </submittedName>
</protein>
<evidence type="ECO:0000256" key="6">
    <source>
        <dbReference type="ARBA" id="ARBA00023136"/>
    </source>
</evidence>
<geneLocation type="plasmid" evidence="10">
    <name>ppaby2</name>
</geneLocation>
<proteinExistence type="inferred from homology"/>
<keyword evidence="2 7" id="KW-0813">Transport</keyword>
<feature type="transmembrane region" description="Helical" evidence="7">
    <location>
        <begin position="309"/>
        <end position="334"/>
    </location>
</feature>
<dbReference type="PROSITE" id="PS50928">
    <property type="entry name" value="ABC_TM1"/>
    <property type="match status" value="1"/>
</dbReference>
<evidence type="ECO:0000256" key="3">
    <source>
        <dbReference type="ARBA" id="ARBA00022475"/>
    </source>
</evidence>
<dbReference type="KEGG" id="paby:Ga0080574_TMP254"/>
<dbReference type="InterPro" id="IPR000515">
    <property type="entry name" value="MetI-like"/>
</dbReference>
<evidence type="ECO:0000256" key="4">
    <source>
        <dbReference type="ARBA" id="ARBA00022692"/>
    </source>
</evidence>
<dbReference type="InterPro" id="IPR045621">
    <property type="entry name" value="BPD_transp_1_N"/>
</dbReference>
<organism evidence="9 10">
    <name type="scientific">Salipiger abyssi</name>
    <dbReference type="NCBI Taxonomy" id="1250539"/>
    <lineage>
        <taxon>Bacteria</taxon>
        <taxon>Pseudomonadati</taxon>
        <taxon>Pseudomonadota</taxon>
        <taxon>Alphaproteobacteria</taxon>
        <taxon>Rhodobacterales</taxon>
        <taxon>Roseobacteraceae</taxon>
        <taxon>Salipiger</taxon>
    </lineage>
</organism>
<feature type="transmembrane region" description="Helical" evidence="7">
    <location>
        <begin position="25"/>
        <end position="46"/>
    </location>
</feature>
<dbReference type="InterPro" id="IPR035906">
    <property type="entry name" value="MetI-like_sf"/>
</dbReference>
<dbReference type="GO" id="GO:0055085">
    <property type="term" value="P:transmembrane transport"/>
    <property type="evidence" value="ECO:0007669"/>
    <property type="project" value="InterPro"/>
</dbReference>
<feature type="transmembrane region" description="Helical" evidence="7">
    <location>
        <begin position="152"/>
        <end position="176"/>
    </location>
</feature>
<comment type="similarity">
    <text evidence="7">Belongs to the binding-protein-dependent transport system permease family.</text>
</comment>
<comment type="subcellular location">
    <subcellularLocation>
        <location evidence="1 7">Cell membrane</location>
        <topology evidence="1 7">Multi-pass membrane protein</topology>
    </subcellularLocation>
</comment>
<dbReference type="PANTHER" id="PTHR43163:SF9">
    <property type="entry name" value="ABC TRANSPORTER PERMEASE PROTEIN"/>
    <property type="match status" value="1"/>
</dbReference>
<keyword evidence="10" id="KW-1185">Reference proteome</keyword>
<feature type="transmembrane region" description="Helical" evidence="7">
    <location>
        <begin position="120"/>
        <end position="140"/>
    </location>
</feature>
<dbReference type="Pfam" id="PF00528">
    <property type="entry name" value="BPD_transp_1"/>
    <property type="match status" value="1"/>
</dbReference>
<dbReference type="Proteomes" id="UP000187059">
    <property type="component" value="Plasmid pPABY2"/>
</dbReference>
<feature type="domain" description="ABC transmembrane type-1" evidence="8">
    <location>
        <begin position="116"/>
        <end position="331"/>
    </location>
</feature>
<keyword evidence="3" id="KW-1003">Cell membrane</keyword>
<evidence type="ECO:0000256" key="2">
    <source>
        <dbReference type="ARBA" id="ARBA00022448"/>
    </source>
</evidence>
<dbReference type="AlphaFoldDB" id="A0A1P8UMK2"/>
<reference evidence="9 10" key="1">
    <citation type="submission" date="2016-04" db="EMBL/GenBank/DDBJ databases">
        <title>Deep-sea bacteria in the southern Pacific.</title>
        <authorList>
            <person name="Tang K."/>
        </authorList>
    </citation>
    <scope>NUCLEOTIDE SEQUENCE [LARGE SCALE GENOMIC DNA]</scope>
    <source>
        <strain evidence="9 10">JLT2014</strain>
        <plasmid evidence="10">ppaby2</plasmid>
    </source>
</reference>
<accession>A0A1P8UMK2</accession>
<dbReference type="EMBL" id="CP015090">
    <property type="protein sequence ID" value="APZ50588.1"/>
    <property type="molecule type" value="Genomic_DNA"/>
</dbReference>
<evidence type="ECO:0000256" key="5">
    <source>
        <dbReference type="ARBA" id="ARBA00022989"/>
    </source>
</evidence>
<dbReference type="RefSeq" id="WP_083716703.1">
    <property type="nucleotide sequence ID" value="NZ_CP015090.1"/>
</dbReference>
<keyword evidence="5 7" id="KW-1133">Transmembrane helix</keyword>